<feature type="binding site" evidence="8">
    <location>
        <position position="361"/>
    </location>
    <ligand>
        <name>UTP</name>
        <dbReference type="ChEBI" id="CHEBI:46398"/>
    </ligand>
</feature>
<comment type="catalytic activity">
    <reaction evidence="5 6">
        <text>alpha-D-glucose 1-phosphate + UTP + H(+) = UDP-alpha-D-glucose + diphosphate</text>
        <dbReference type="Rhea" id="RHEA:19889"/>
        <dbReference type="ChEBI" id="CHEBI:15378"/>
        <dbReference type="ChEBI" id="CHEBI:33019"/>
        <dbReference type="ChEBI" id="CHEBI:46398"/>
        <dbReference type="ChEBI" id="CHEBI:58601"/>
        <dbReference type="ChEBI" id="CHEBI:58885"/>
        <dbReference type="EC" id="2.7.7.9"/>
    </reaction>
</comment>
<dbReference type="STRING" id="307507.A0A2V0PHA7"/>
<evidence type="ECO:0000313" key="9">
    <source>
        <dbReference type="EMBL" id="GBF99238.1"/>
    </source>
</evidence>
<dbReference type="Gene3D" id="2.160.10.10">
    <property type="entry name" value="Hexapeptide repeat proteins"/>
    <property type="match status" value="1"/>
</dbReference>
<feature type="binding site" evidence="8">
    <location>
        <position position="90"/>
    </location>
    <ligand>
        <name>UTP</name>
        <dbReference type="ChEBI" id="CHEBI:46398"/>
    </ligand>
</feature>
<proteinExistence type="inferred from homology"/>
<evidence type="ECO:0000256" key="5">
    <source>
        <dbReference type="ARBA" id="ARBA00048128"/>
    </source>
</evidence>
<evidence type="ECO:0000256" key="6">
    <source>
        <dbReference type="PIRNR" id="PIRNR000806"/>
    </source>
</evidence>
<dbReference type="CDD" id="cd00897">
    <property type="entry name" value="UGPase_euk"/>
    <property type="match status" value="1"/>
</dbReference>
<keyword evidence="3 6" id="KW-0808">Transferase</keyword>
<evidence type="ECO:0000313" key="10">
    <source>
        <dbReference type="Proteomes" id="UP000247498"/>
    </source>
</evidence>
<dbReference type="AlphaFoldDB" id="A0A2V0PHA7"/>
<evidence type="ECO:0000256" key="4">
    <source>
        <dbReference type="ARBA" id="ARBA00022695"/>
    </source>
</evidence>
<evidence type="ECO:0000256" key="7">
    <source>
        <dbReference type="PIRSR" id="PIRSR000806-1"/>
    </source>
</evidence>
<keyword evidence="4 6" id="KW-0548">Nucleotidyltransferase</keyword>
<accession>A0A2V0PHA7</accession>
<dbReference type="Proteomes" id="UP000247498">
    <property type="component" value="Unassembled WGS sequence"/>
</dbReference>
<dbReference type="PIRSF" id="PIRSF000806">
    <property type="entry name" value="UDPGP"/>
    <property type="match status" value="1"/>
</dbReference>
<gene>
    <name evidence="9" type="ORF">Rsub_11445</name>
</gene>
<sequence>MAEHWPAYEAKMRARGLSDAAVGAFKRNFDQLVAGVTGMVAEDEIEPVLSLPVLSSLPNSNGNVQALLKETAVLKLNGGLGTSMGLEKAKSLLEVKDGKTFLDLIAEQVKVMRSRYGSDVTFVLMDSFSTSDDTRAFLARGHADLLKEPHIELMQNMSPKVDAATFAPAAYPDDPDMEWCPPGHGDIYPSLLGSGMLDALVSEGIKYLFVSNSDNLGATLDLQLLQHFASTSAPFMMEVCERTAADKKGGHLARRKADGKLMLRESAMCPDSDKAHFEDIARHAYFNSNNLWVNLPTLKVTLAASGGVMPLPLIKNKKTVNPRDSSSAPVFQLETAMGSAIECFDGAAAVVVPRTRFAPVKTTSDLFVLRSDAYTITPEATVEAVVDNVPLVKLDDGYYKLVDKLERLVKVPPSLKHCRSLTVKGPVRFEKGVVIRGNVTLECAGSEPVTVAATTFDGGKHVVKEPAAAPVPAGAPAPAFA</sequence>
<evidence type="ECO:0000256" key="1">
    <source>
        <dbReference type="ARBA" id="ARBA00010401"/>
    </source>
</evidence>
<dbReference type="InterPro" id="IPR029044">
    <property type="entry name" value="Nucleotide-diphossugar_trans"/>
</dbReference>
<reference evidence="9 10" key="1">
    <citation type="journal article" date="2018" name="Sci. Rep.">
        <title>Raphidocelis subcapitata (=Pseudokirchneriella subcapitata) provides an insight into genome evolution and environmental adaptations in the Sphaeropleales.</title>
        <authorList>
            <person name="Suzuki S."/>
            <person name="Yamaguchi H."/>
            <person name="Nakajima N."/>
            <person name="Kawachi M."/>
        </authorList>
    </citation>
    <scope>NUCLEOTIDE SEQUENCE [LARGE SCALE GENOMIC DNA]</scope>
    <source>
        <strain evidence="9 10">NIES-35</strain>
    </source>
</reference>
<dbReference type="GO" id="GO:0003983">
    <property type="term" value="F:UTP:glucose-1-phosphate uridylyltransferase activity"/>
    <property type="evidence" value="ECO:0007669"/>
    <property type="project" value="UniProtKB-EC"/>
</dbReference>
<dbReference type="PANTHER" id="PTHR43511">
    <property type="match status" value="1"/>
</dbReference>
<evidence type="ECO:0000256" key="2">
    <source>
        <dbReference type="ARBA" id="ARBA00012415"/>
    </source>
</evidence>
<feature type="binding site" evidence="8">
    <location>
        <position position="183"/>
    </location>
    <ligand>
        <name>UTP</name>
        <dbReference type="ChEBI" id="CHEBI:46398"/>
    </ligand>
</feature>
<evidence type="ECO:0000256" key="3">
    <source>
        <dbReference type="ARBA" id="ARBA00022679"/>
    </source>
</evidence>
<dbReference type="EMBL" id="BDRX01000150">
    <property type="protein sequence ID" value="GBF99238.1"/>
    <property type="molecule type" value="Genomic_DNA"/>
</dbReference>
<dbReference type="SUPFAM" id="SSF53448">
    <property type="entry name" value="Nucleotide-diphospho-sugar transferases"/>
    <property type="match status" value="1"/>
</dbReference>
<dbReference type="GO" id="GO:0006011">
    <property type="term" value="P:UDP-alpha-D-glucose metabolic process"/>
    <property type="evidence" value="ECO:0007669"/>
    <property type="project" value="UniProtKB-UniRule"/>
</dbReference>
<dbReference type="Pfam" id="PF01704">
    <property type="entry name" value="UDPGP"/>
    <property type="match status" value="1"/>
</dbReference>
<comment type="similarity">
    <text evidence="1 6">Belongs to the UDPGP type 1 family.</text>
</comment>
<dbReference type="OrthoDB" id="932129at2759"/>
<dbReference type="Gene3D" id="3.90.550.10">
    <property type="entry name" value="Spore Coat Polysaccharide Biosynthesis Protein SpsA, Chain A"/>
    <property type="match status" value="1"/>
</dbReference>
<feature type="binding site" evidence="8">
    <location>
        <position position="155"/>
    </location>
    <ligand>
        <name>UTP</name>
        <dbReference type="ChEBI" id="CHEBI:46398"/>
    </ligand>
</feature>
<organism evidence="9 10">
    <name type="scientific">Raphidocelis subcapitata</name>
    <dbReference type="NCBI Taxonomy" id="307507"/>
    <lineage>
        <taxon>Eukaryota</taxon>
        <taxon>Viridiplantae</taxon>
        <taxon>Chlorophyta</taxon>
        <taxon>core chlorophytes</taxon>
        <taxon>Chlorophyceae</taxon>
        <taxon>CS clade</taxon>
        <taxon>Sphaeropleales</taxon>
        <taxon>Selenastraceae</taxon>
        <taxon>Raphidocelis</taxon>
    </lineage>
</organism>
<comment type="caution">
    <text evidence="9">The sequence shown here is derived from an EMBL/GenBank/DDBJ whole genome shotgun (WGS) entry which is preliminary data.</text>
</comment>
<protein>
    <recommendedName>
        <fullName evidence="2 6">UTP--glucose-1-phosphate uridylyltransferase</fullName>
        <ecNumber evidence="2 6">2.7.7.9</ecNumber>
    </recommendedName>
</protein>
<evidence type="ECO:0000256" key="8">
    <source>
        <dbReference type="PIRSR" id="PIRSR000806-2"/>
    </source>
</evidence>
<dbReference type="FunCoup" id="A0A2V0PHA7">
    <property type="interactions" value="1594"/>
</dbReference>
<keyword evidence="10" id="KW-1185">Reference proteome</keyword>
<dbReference type="EC" id="2.7.7.9" evidence="2 6"/>
<dbReference type="InterPro" id="IPR002618">
    <property type="entry name" value="UDPGP_fam"/>
</dbReference>
<feature type="binding site" evidence="8">
    <location>
        <position position="214"/>
    </location>
    <ligand>
        <name>UTP</name>
        <dbReference type="ChEBI" id="CHEBI:46398"/>
    </ligand>
</feature>
<name>A0A2V0PHA7_9CHLO</name>
<feature type="binding site" evidence="7">
    <location>
        <position position="184"/>
    </location>
    <ligand>
        <name>substrate</name>
    </ligand>
</feature>
<dbReference type="InParanoid" id="A0A2V0PHA7"/>
<dbReference type="InterPro" id="IPR016267">
    <property type="entry name" value="UDPGP_trans"/>
</dbReference>